<comment type="caution">
    <text evidence="1">The sequence shown here is derived from an EMBL/GenBank/DDBJ whole genome shotgun (WGS) entry which is preliminary data.</text>
</comment>
<accession>A0A4U1J6V6</accession>
<organism evidence="1 2">
    <name type="scientific">Polyangium fumosum</name>
    <dbReference type="NCBI Taxonomy" id="889272"/>
    <lineage>
        <taxon>Bacteria</taxon>
        <taxon>Pseudomonadati</taxon>
        <taxon>Myxococcota</taxon>
        <taxon>Polyangia</taxon>
        <taxon>Polyangiales</taxon>
        <taxon>Polyangiaceae</taxon>
        <taxon>Polyangium</taxon>
    </lineage>
</organism>
<gene>
    <name evidence="1" type="ORF">E8A74_27460</name>
</gene>
<dbReference type="EMBL" id="SSMQ01000032">
    <property type="protein sequence ID" value="TKD03069.1"/>
    <property type="molecule type" value="Genomic_DNA"/>
</dbReference>
<proteinExistence type="predicted"/>
<reference evidence="1 2" key="1">
    <citation type="submission" date="2019-04" db="EMBL/GenBank/DDBJ databases">
        <authorList>
            <person name="Li Y."/>
            <person name="Wang J."/>
        </authorList>
    </citation>
    <scope>NUCLEOTIDE SEQUENCE [LARGE SCALE GENOMIC DNA]</scope>
    <source>
        <strain evidence="1 2">DSM 14668</strain>
    </source>
</reference>
<protein>
    <submittedName>
        <fullName evidence="1">Uncharacterized protein</fullName>
    </submittedName>
</protein>
<name>A0A4U1J6V6_9BACT</name>
<evidence type="ECO:0000313" key="1">
    <source>
        <dbReference type="EMBL" id="TKD03069.1"/>
    </source>
</evidence>
<dbReference type="RefSeq" id="WP_136932049.1">
    <property type="nucleotide sequence ID" value="NZ_SSMQ01000032.1"/>
</dbReference>
<evidence type="ECO:0000313" key="2">
    <source>
        <dbReference type="Proteomes" id="UP000309215"/>
    </source>
</evidence>
<keyword evidence="2" id="KW-1185">Reference proteome</keyword>
<dbReference type="AlphaFoldDB" id="A0A4U1J6V6"/>
<dbReference type="OrthoDB" id="1423687at2"/>
<dbReference type="Proteomes" id="UP000309215">
    <property type="component" value="Unassembled WGS sequence"/>
</dbReference>
<sequence length="197" mass="21993">MDKVSLTYFVDFVLKSGTPKLTGVREYKERKDELSTDFYRPIREAIVEMHKNGLPASTLTEVTRAQDDEKRQKHYPLVIAGYRSFLAEGPMNFFEPPRAGLSLGALEIDVNPELGLVLSGKPHLIKLYFRSEPLTPRRTAVILALLSRGLCEGHPEYVPAVLDVRNGKLHTYANTSSRIDVLLRGEAAAFAAMYGSV</sequence>